<dbReference type="Proteomes" id="UP001359485">
    <property type="component" value="Unassembled WGS sequence"/>
</dbReference>
<evidence type="ECO:0000256" key="1">
    <source>
        <dbReference type="SAM" id="MobiDB-lite"/>
    </source>
</evidence>
<feature type="region of interest" description="Disordered" evidence="1">
    <location>
        <begin position="42"/>
        <end position="77"/>
    </location>
</feature>
<accession>A0ABR1B5Z6</accession>
<proteinExistence type="predicted"/>
<evidence type="ECO:0000313" key="2">
    <source>
        <dbReference type="EMBL" id="KAK6635395.1"/>
    </source>
</evidence>
<feature type="compositionally biased region" description="Basic and acidic residues" evidence="1">
    <location>
        <begin position="46"/>
        <end position="56"/>
    </location>
</feature>
<keyword evidence="3" id="KW-1185">Reference proteome</keyword>
<name>A0ABR1B5Z6_POLSC</name>
<organism evidence="2 3">
    <name type="scientific">Polyplax serrata</name>
    <name type="common">Common mouse louse</name>
    <dbReference type="NCBI Taxonomy" id="468196"/>
    <lineage>
        <taxon>Eukaryota</taxon>
        <taxon>Metazoa</taxon>
        <taxon>Ecdysozoa</taxon>
        <taxon>Arthropoda</taxon>
        <taxon>Hexapoda</taxon>
        <taxon>Insecta</taxon>
        <taxon>Pterygota</taxon>
        <taxon>Neoptera</taxon>
        <taxon>Paraneoptera</taxon>
        <taxon>Psocodea</taxon>
        <taxon>Troctomorpha</taxon>
        <taxon>Phthiraptera</taxon>
        <taxon>Anoplura</taxon>
        <taxon>Polyplacidae</taxon>
        <taxon>Polyplax</taxon>
    </lineage>
</organism>
<feature type="region of interest" description="Disordered" evidence="1">
    <location>
        <begin position="93"/>
        <end position="121"/>
    </location>
</feature>
<dbReference type="EMBL" id="JAWJWF010000003">
    <property type="protein sequence ID" value="KAK6635395.1"/>
    <property type="molecule type" value="Genomic_DNA"/>
</dbReference>
<gene>
    <name evidence="2" type="ORF">RUM44_000646</name>
</gene>
<reference evidence="2 3" key="1">
    <citation type="submission" date="2023-09" db="EMBL/GenBank/DDBJ databases">
        <title>Genomes of two closely related lineages of the louse Polyplax serrata with different host specificities.</title>
        <authorList>
            <person name="Martinu J."/>
            <person name="Tarabai H."/>
            <person name="Stefka J."/>
            <person name="Hypsa V."/>
        </authorList>
    </citation>
    <scope>NUCLEOTIDE SEQUENCE [LARGE SCALE GENOMIC DNA]</scope>
    <source>
        <strain evidence="2">98ZLc_SE</strain>
    </source>
</reference>
<evidence type="ECO:0000313" key="3">
    <source>
        <dbReference type="Proteomes" id="UP001359485"/>
    </source>
</evidence>
<protein>
    <submittedName>
        <fullName evidence="2">Uncharacterized protein</fullName>
    </submittedName>
</protein>
<sequence length="121" mass="13691">MVTQSAWKSRKLDEKDRFGTLFFSDISKIVVGLRRKQINQVTTRKIPTDEGPREGCQKGPTGPGWKIPRGAQPHFSNLPKEKDKLLFLVGVMKETRQPSGNPYKGGRKPERVENEKKGEGE</sequence>
<comment type="caution">
    <text evidence="2">The sequence shown here is derived from an EMBL/GenBank/DDBJ whole genome shotgun (WGS) entry which is preliminary data.</text>
</comment>
<feature type="compositionally biased region" description="Basic and acidic residues" evidence="1">
    <location>
        <begin position="107"/>
        <end position="121"/>
    </location>
</feature>